<evidence type="ECO:0000313" key="3">
    <source>
        <dbReference type="Proteomes" id="UP001285908"/>
    </source>
</evidence>
<organism evidence="2 3">
    <name type="scientific">Neurospora hispaniola</name>
    <dbReference type="NCBI Taxonomy" id="588809"/>
    <lineage>
        <taxon>Eukaryota</taxon>
        <taxon>Fungi</taxon>
        <taxon>Dikarya</taxon>
        <taxon>Ascomycota</taxon>
        <taxon>Pezizomycotina</taxon>
        <taxon>Sordariomycetes</taxon>
        <taxon>Sordariomycetidae</taxon>
        <taxon>Sordariales</taxon>
        <taxon>Sordariaceae</taxon>
        <taxon>Neurospora</taxon>
    </lineage>
</organism>
<keyword evidence="3" id="KW-1185">Reference proteome</keyword>
<dbReference type="Proteomes" id="UP001285908">
    <property type="component" value="Unassembled WGS sequence"/>
</dbReference>
<sequence>MSDPLTSTTSRSLQTGHPELVVQYGDSDQDARDDGLDAKPSGHPDDLMPAYLRKAAAARSFLYLSSVTSDPRQPKVASESAMATQKLSPGRPTIPSDPSVGMPGL</sequence>
<dbReference type="GeneID" id="87877567"/>
<dbReference type="AlphaFoldDB" id="A0AAJ0MTA1"/>
<accession>A0AAJ0MTA1</accession>
<evidence type="ECO:0000256" key="1">
    <source>
        <dbReference type="SAM" id="MobiDB-lite"/>
    </source>
</evidence>
<feature type="compositionally biased region" description="Polar residues" evidence="1">
    <location>
        <begin position="1"/>
        <end position="15"/>
    </location>
</feature>
<feature type="region of interest" description="Disordered" evidence="1">
    <location>
        <begin position="1"/>
        <end position="47"/>
    </location>
</feature>
<dbReference type="RefSeq" id="XP_062695056.1">
    <property type="nucleotide sequence ID" value="XM_062839945.1"/>
</dbReference>
<name>A0AAJ0MTA1_9PEZI</name>
<dbReference type="EMBL" id="JAULSX010000002">
    <property type="protein sequence ID" value="KAK3496792.1"/>
    <property type="molecule type" value="Genomic_DNA"/>
</dbReference>
<evidence type="ECO:0000313" key="2">
    <source>
        <dbReference type="EMBL" id="KAK3496792.1"/>
    </source>
</evidence>
<reference evidence="2 3" key="1">
    <citation type="journal article" date="2023" name="Mol. Phylogenet. Evol.">
        <title>Genome-scale phylogeny and comparative genomics of the fungal order Sordariales.</title>
        <authorList>
            <person name="Hensen N."/>
            <person name="Bonometti L."/>
            <person name="Westerberg I."/>
            <person name="Brannstrom I.O."/>
            <person name="Guillou S."/>
            <person name="Cros-Aarteil S."/>
            <person name="Calhoun S."/>
            <person name="Haridas S."/>
            <person name="Kuo A."/>
            <person name="Mondo S."/>
            <person name="Pangilinan J."/>
            <person name="Riley R."/>
            <person name="LaButti K."/>
            <person name="Andreopoulos B."/>
            <person name="Lipzen A."/>
            <person name="Chen C."/>
            <person name="Yan M."/>
            <person name="Daum C."/>
            <person name="Ng V."/>
            <person name="Clum A."/>
            <person name="Steindorff A."/>
            <person name="Ohm R.A."/>
            <person name="Martin F."/>
            <person name="Silar P."/>
            <person name="Natvig D.O."/>
            <person name="Lalanne C."/>
            <person name="Gautier V."/>
            <person name="Ament-Velasquez S.L."/>
            <person name="Kruys A."/>
            <person name="Hutchinson M.I."/>
            <person name="Powell A.J."/>
            <person name="Barry K."/>
            <person name="Miller A.N."/>
            <person name="Grigoriev I.V."/>
            <person name="Debuchy R."/>
            <person name="Gladieux P."/>
            <person name="Hiltunen Thoren M."/>
            <person name="Johannesson H."/>
        </authorList>
    </citation>
    <scope>NUCLEOTIDE SEQUENCE [LARGE SCALE GENOMIC DNA]</scope>
    <source>
        <strain evidence="2 3">FGSC 10403</strain>
    </source>
</reference>
<comment type="caution">
    <text evidence="2">The sequence shown here is derived from an EMBL/GenBank/DDBJ whole genome shotgun (WGS) entry which is preliminary data.</text>
</comment>
<feature type="compositionally biased region" description="Basic and acidic residues" evidence="1">
    <location>
        <begin position="29"/>
        <end position="46"/>
    </location>
</feature>
<protein>
    <submittedName>
        <fullName evidence="2">Uncharacterized protein</fullName>
    </submittedName>
</protein>
<proteinExistence type="predicted"/>
<feature type="region of interest" description="Disordered" evidence="1">
    <location>
        <begin position="68"/>
        <end position="105"/>
    </location>
</feature>
<gene>
    <name evidence="2" type="ORF">B0T23DRAFT_425977</name>
</gene>